<evidence type="ECO:0008006" key="3">
    <source>
        <dbReference type="Google" id="ProtNLM"/>
    </source>
</evidence>
<name>A0A1H4AVY2_BIZPA</name>
<evidence type="ECO:0000313" key="1">
    <source>
        <dbReference type="EMBL" id="SEA40010.1"/>
    </source>
</evidence>
<dbReference type="STRING" id="283786.SAMN04487990_11236"/>
<gene>
    <name evidence="1" type="ORF">SAMN04487990_11236</name>
</gene>
<dbReference type="EMBL" id="FNQK01000012">
    <property type="protein sequence ID" value="SEA40010.1"/>
    <property type="molecule type" value="Genomic_DNA"/>
</dbReference>
<dbReference type="Proteomes" id="UP000198846">
    <property type="component" value="Unassembled WGS sequence"/>
</dbReference>
<sequence length="163" mass="18325">MFTLFCGVASAQLTVKESSPNFWQNVRFGGGLGLSTGSGYFSATVAPSAIYEFNSMFGLGVGLSGTYTKRKDFYKSTVFGGSLIGLFSPIRELQLSAEFEEFFVTRNFDNPVFEDDEYWHPALFLGAGFRTQNVTMGVRYNLLYDDDKSIYANAWMPFVRVYF</sequence>
<proteinExistence type="predicted"/>
<accession>A0A1H4AVY2</accession>
<evidence type="ECO:0000313" key="2">
    <source>
        <dbReference type="Proteomes" id="UP000198846"/>
    </source>
</evidence>
<reference evidence="1 2" key="1">
    <citation type="submission" date="2016-10" db="EMBL/GenBank/DDBJ databases">
        <authorList>
            <person name="de Groot N.N."/>
        </authorList>
    </citation>
    <scope>NUCLEOTIDE SEQUENCE [LARGE SCALE GENOMIC DNA]</scope>
    <source>
        <strain evidence="1 2">DSM 23842</strain>
    </source>
</reference>
<dbReference type="OrthoDB" id="1160493at2"/>
<organism evidence="1 2">
    <name type="scientific">Bizionia paragorgiae</name>
    <dbReference type="NCBI Taxonomy" id="283786"/>
    <lineage>
        <taxon>Bacteria</taxon>
        <taxon>Pseudomonadati</taxon>
        <taxon>Bacteroidota</taxon>
        <taxon>Flavobacteriia</taxon>
        <taxon>Flavobacteriales</taxon>
        <taxon>Flavobacteriaceae</taxon>
        <taxon>Bizionia</taxon>
    </lineage>
</organism>
<protein>
    <recommendedName>
        <fullName evidence="3">Alpha-ketoglutarate decarboxylase</fullName>
    </recommendedName>
</protein>
<dbReference type="AlphaFoldDB" id="A0A1H4AVY2"/>
<keyword evidence="2" id="KW-1185">Reference proteome</keyword>